<feature type="chain" id="PRO_5046505321" description="Tetratricopeptide repeat protein" evidence="1">
    <location>
        <begin position="21"/>
        <end position="312"/>
    </location>
</feature>
<organism evidence="2 3">
    <name type="scientific">Xylanibacter brevis</name>
    <dbReference type="NCBI Taxonomy" id="83231"/>
    <lineage>
        <taxon>Bacteria</taxon>
        <taxon>Pseudomonadati</taxon>
        <taxon>Bacteroidota</taxon>
        <taxon>Bacteroidia</taxon>
        <taxon>Bacteroidales</taxon>
        <taxon>Prevotellaceae</taxon>
        <taxon>Xylanibacter</taxon>
    </lineage>
</organism>
<evidence type="ECO:0008006" key="4">
    <source>
        <dbReference type="Google" id="ProtNLM"/>
    </source>
</evidence>
<keyword evidence="3" id="KW-1185">Reference proteome</keyword>
<evidence type="ECO:0000313" key="3">
    <source>
        <dbReference type="Proteomes" id="UP001200470"/>
    </source>
</evidence>
<dbReference type="RefSeq" id="WP_301637314.1">
    <property type="nucleotide sequence ID" value="NZ_JADYTN010000002.1"/>
</dbReference>
<keyword evidence="1" id="KW-0732">Signal</keyword>
<feature type="signal peptide" evidence="1">
    <location>
        <begin position="1"/>
        <end position="20"/>
    </location>
</feature>
<evidence type="ECO:0000313" key="2">
    <source>
        <dbReference type="EMBL" id="MCF2562725.1"/>
    </source>
</evidence>
<accession>A0ABS9CC76</accession>
<reference evidence="2 3" key="1">
    <citation type="submission" date="2020-12" db="EMBL/GenBank/DDBJ databases">
        <title>Whole genome sequences of gut porcine anaerobes.</title>
        <authorList>
            <person name="Kubasova T."/>
            <person name="Jahodarova E."/>
            <person name="Rychlik I."/>
        </authorList>
    </citation>
    <scope>NUCLEOTIDE SEQUENCE [LARGE SCALE GENOMIC DNA]</scope>
    <source>
        <strain evidence="2 3">An925</strain>
    </source>
</reference>
<protein>
    <recommendedName>
        <fullName evidence="4">Tetratricopeptide repeat protein</fullName>
    </recommendedName>
</protein>
<comment type="caution">
    <text evidence="2">The sequence shown here is derived from an EMBL/GenBank/DDBJ whole genome shotgun (WGS) entry which is preliminary data.</text>
</comment>
<dbReference type="EMBL" id="JADYTN010000002">
    <property type="protein sequence ID" value="MCF2562725.1"/>
    <property type="molecule type" value="Genomic_DNA"/>
</dbReference>
<dbReference type="Proteomes" id="UP001200470">
    <property type="component" value="Unassembled WGS sequence"/>
</dbReference>
<sequence length="312" mass="34265">MKKYIASFIIACTTALSVQAQECSLPIGIAFQSGASALPVSYQRVVAGKLRQLLTTNGVSAMAGLHSFALVPEYEIIGKSITAGPPRQTVCQIQLNLKVLNADDGVVFSAYTTQLDGVGQSDAAAFSDAVKRLTPRHQGLSDFIAQSQKKIVAYYDAQADRIIARAKMLDQTRKYDEAIYELLIIPECAAAYDRALSCVKEVWQHRINTEGERLLTKAVAVWSGRTNSDAAIEAANLLAEIDPESSSYEAAIKLLEEIKEKAELNTPWDIALKVMDDNIDMEQRRLDASKEVAKAYAENMPQTETKLLFLDK</sequence>
<name>A0ABS9CC76_9BACT</name>
<evidence type="ECO:0000256" key="1">
    <source>
        <dbReference type="SAM" id="SignalP"/>
    </source>
</evidence>
<proteinExistence type="predicted"/>
<gene>
    <name evidence="2" type="ORF">I6E12_01150</name>
</gene>